<dbReference type="GO" id="GO:0005829">
    <property type="term" value="C:cytosol"/>
    <property type="evidence" value="ECO:0007669"/>
    <property type="project" value="UniProtKB-ARBA"/>
</dbReference>
<dbReference type="Pfam" id="PF00248">
    <property type="entry name" value="Aldo_ket_red"/>
    <property type="match status" value="1"/>
</dbReference>
<dbReference type="OrthoDB" id="9768793at2"/>
<organism evidence="3 4">
    <name type="scientific">Nocardia africana</name>
    <dbReference type="NCBI Taxonomy" id="134964"/>
    <lineage>
        <taxon>Bacteria</taxon>
        <taxon>Bacillati</taxon>
        <taxon>Actinomycetota</taxon>
        <taxon>Actinomycetes</taxon>
        <taxon>Mycobacteriales</taxon>
        <taxon>Nocardiaceae</taxon>
        <taxon>Nocardia</taxon>
    </lineage>
</organism>
<dbReference type="Proteomes" id="UP000255082">
    <property type="component" value="Unassembled WGS sequence"/>
</dbReference>
<dbReference type="EC" id="1.1.1.-" evidence="3"/>
<dbReference type="InterPro" id="IPR036812">
    <property type="entry name" value="NAD(P)_OxRdtase_dom_sf"/>
</dbReference>
<dbReference type="InterPro" id="IPR050523">
    <property type="entry name" value="AKR_Detox_Biosynth"/>
</dbReference>
<dbReference type="RefSeq" id="WP_062967997.1">
    <property type="nucleotide sequence ID" value="NZ_JAJFOE010000001.1"/>
</dbReference>
<dbReference type="PANTHER" id="PTHR43364">
    <property type="entry name" value="NADH-SPECIFIC METHYLGLYOXAL REDUCTASE-RELATED"/>
    <property type="match status" value="1"/>
</dbReference>
<evidence type="ECO:0000313" key="3">
    <source>
        <dbReference type="EMBL" id="SUA46360.1"/>
    </source>
</evidence>
<sequence length="373" mass="40695">MSDQARTTSRSAVPHHRPLDLDDYRLLGRSGLRVSPMALGTMTFGNDWGWGTDKPEARRVFDAYVSRGGNFIDTANQYAGGTAEEWLGEFAASDRESLVLATKYTMLRRPGDPNSGGNHRKSMVASVESSLRRLRTDYLDLLYLHMWDGLTPVDEILRAMDDLVRAGKVLYLGISNTPVWQIARLQTIADLRGWSPLIALQLEYHLAERSAEPDLLPMADTLGLGVIGWSPLAGGVLTGKYTRADLPGTGRTPATGSSRAHLIHANGSLTDRSLTIADTVRDIAAQLGGTPAQVALAWILHQPGVITPTLGARTHAQLIDNLAALNLTLDEDHLHRLDTVSAAAPGYPHNVLTRPMARQSMFGDMRIQHRTSA</sequence>
<feature type="domain" description="NADP-dependent oxidoreductase" evidence="2">
    <location>
        <begin position="36"/>
        <end position="340"/>
    </location>
</feature>
<dbReference type="FunFam" id="3.20.20.100:FF:000004">
    <property type="entry name" value="Oxidoreductase, aldo/keto reductase"/>
    <property type="match status" value="1"/>
</dbReference>
<evidence type="ECO:0000256" key="1">
    <source>
        <dbReference type="ARBA" id="ARBA00023002"/>
    </source>
</evidence>
<keyword evidence="1 3" id="KW-0560">Oxidoreductase</keyword>
<proteinExistence type="predicted"/>
<reference evidence="3 4" key="1">
    <citation type="submission" date="2018-06" db="EMBL/GenBank/DDBJ databases">
        <authorList>
            <consortium name="Pathogen Informatics"/>
            <person name="Doyle S."/>
        </authorList>
    </citation>
    <scope>NUCLEOTIDE SEQUENCE [LARGE SCALE GENOMIC DNA]</scope>
    <source>
        <strain evidence="3 4">NCTC13184</strain>
    </source>
</reference>
<dbReference type="PRINTS" id="PR00069">
    <property type="entry name" value="ALDKETRDTASE"/>
</dbReference>
<dbReference type="Gene3D" id="3.20.20.100">
    <property type="entry name" value="NADP-dependent oxidoreductase domain"/>
    <property type="match status" value="1"/>
</dbReference>
<protein>
    <submittedName>
        <fullName evidence="3">L-glyceraldehyde 3-phosphate reductase</fullName>
        <ecNumber evidence="3">1.1.1.-</ecNumber>
    </submittedName>
</protein>
<gene>
    <name evidence="3" type="primary">iolS_3</name>
    <name evidence="3" type="ORF">NCTC13184_04885</name>
</gene>
<dbReference type="GO" id="GO:0016491">
    <property type="term" value="F:oxidoreductase activity"/>
    <property type="evidence" value="ECO:0007669"/>
    <property type="project" value="UniProtKB-KW"/>
</dbReference>
<evidence type="ECO:0000313" key="4">
    <source>
        <dbReference type="Proteomes" id="UP000255082"/>
    </source>
</evidence>
<dbReference type="InterPro" id="IPR020471">
    <property type="entry name" value="AKR"/>
</dbReference>
<dbReference type="SUPFAM" id="SSF51430">
    <property type="entry name" value="NAD(P)-linked oxidoreductase"/>
    <property type="match status" value="1"/>
</dbReference>
<dbReference type="InterPro" id="IPR023210">
    <property type="entry name" value="NADP_OxRdtase_dom"/>
</dbReference>
<dbReference type="AlphaFoldDB" id="A0A378WYD7"/>
<evidence type="ECO:0000259" key="2">
    <source>
        <dbReference type="Pfam" id="PF00248"/>
    </source>
</evidence>
<name>A0A378WYD7_9NOCA</name>
<dbReference type="EMBL" id="UGRU01000001">
    <property type="protein sequence ID" value="SUA46360.1"/>
    <property type="molecule type" value="Genomic_DNA"/>
</dbReference>
<dbReference type="PANTHER" id="PTHR43364:SF4">
    <property type="entry name" value="NAD(P)-LINKED OXIDOREDUCTASE SUPERFAMILY PROTEIN"/>
    <property type="match status" value="1"/>
</dbReference>
<dbReference type="CDD" id="cd19080">
    <property type="entry name" value="AKR_AKR9A_9B"/>
    <property type="match status" value="1"/>
</dbReference>
<accession>A0A378WYD7</accession>